<feature type="compositionally biased region" description="Low complexity" evidence="5">
    <location>
        <begin position="189"/>
        <end position="198"/>
    </location>
</feature>
<sequence>MPASARKSSLGNLRRGPQKYIPFRADDYQHGKKTGIAVGYVDRMSDEFEPFDKVISQADNRTPFRPQLPRKKRGPKTPVVVQEEPEEEEDEDGEMSMELDDSVPNSPSAYFRHTRVNSITSSVQRVGSSSRPVAHTSDVDFDEVPSPRASPSYTSRKSLPHSRSIRSSRPSRLSQSIIPQGDGDDDASSVDGGLADYGGYDDENMDQEDGRVEQATRTPRNGMTPRRSSFAQMVQEADEEAEVEDEMDFDRSPSEKARGKQRASFVSPPPAPPDDYMEDEIQQGLQAIEEEPMEQEPEAPEEPPSKKGSKRKKESSAKDTRKENDQPRTTRPRQRKDIALRELTPEDNMDGVRRSKRLRYSPLAWWRLEKVVYGRRESGKCLVPSIKEIHRIPQVKPEPLGARKKRGSSRRKSRTATAEPEVQQVIVYDPEEGWDDETDPHCEVLEYGDNKEVTKRVAFTAKMLAPKAAAQGAFYFQKIFGDGDFLAAGQLIIPPGSTKPTKGTKDNTFVFYVIQGAVKFAVHKSNFILSTGGMFMVPRGKLSSDLLLHYRALTDFSFLTGNVYYIQNICDRDAKLFFAQARKMPEEAKDPGAEGETTERARSRSTAVAVRESTGRASSDTVNAEEPPKAKARRGTSARA</sequence>
<feature type="compositionally biased region" description="Low complexity" evidence="5">
    <location>
        <begin position="167"/>
        <end position="181"/>
    </location>
</feature>
<gene>
    <name evidence="7" type="ORF">BN946_scf185014.g133</name>
</gene>
<dbReference type="GO" id="GO:0051455">
    <property type="term" value="P:spindle attachment to meiosis I kinetochore"/>
    <property type="evidence" value="ECO:0007669"/>
    <property type="project" value="TreeGrafter"/>
</dbReference>
<feature type="domain" description="Mif2/CENP-C cupin" evidence="6">
    <location>
        <begin position="474"/>
        <end position="540"/>
    </location>
</feature>
<evidence type="ECO:0000313" key="7">
    <source>
        <dbReference type="EMBL" id="CDO73663.1"/>
    </source>
</evidence>
<feature type="compositionally biased region" description="Basic and acidic residues" evidence="5">
    <location>
        <begin position="585"/>
        <end position="602"/>
    </location>
</feature>
<evidence type="ECO:0000256" key="2">
    <source>
        <dbReference type="ARBA" id="ARBA00010291"/>
    </source>
</evidence>
<feature type="compositionally biased region" description="Polar residues" evidence="5">
    <location>
        <begin position="215"/>
        <end position="230"/>
    </location>
</feature>
<dbReference type="PANTHER" id="PTHR16684">
    <property type="entry name" value="CENTROMERE PROTEIN C"/>
    <property type="match status" value="1"/>
</dbReference>
<dbReference type="STRING" id="5643.A0A060SML4"/>
<name>A0A060SML4_PYCCI</name>
<dbReference type="InterPro" id="IPR014710">
    <property type="entry name" value="RmlC-like_jellyroll"/>
</dbReference>
<feature type="region of interest" description="Disordered" evidence="5">
    <location>
        <begin position="585"/>
        <end position="640"/>
    </location>
</feature>
<accession>A0A060SML4</accession>
<dbReference type="GO" id="GO:0051315">
    <property type="term" value="P:attachment of mitotic spindle microtubules to kinetochore"/>
    <property type="evidence" value="ECO:0007669"/>
    <property type="project" value="TreeGrafter"/>
</dbReference>
<dbReference type="GO" id="GO:0000776">
    <property type="term" value="C:kinetochore"/>
    <property type="evidence" value="ECO:0007669"/>
    <property type="project" value="InterPro"/>
</dbReference>
<feature type="compositionally biased region" description="Acidic residues" evidence="5">
    <location>
        <begin position="83"/>
        <end position="101"/>
    </location>
</feature>
<dbReference type="Pfam" id="PF11699">
    <property type="entry name" value="CENP-C_C"/>
    <property type="match status" value="1"/>
</dbReference>
<dbReference type="PANTHER" id="PTHR16684:SF11">
    <property type="entry name" value="CENTROMERE PROTEIN C"/>
    <property type="match status" value="1"/>
</dbReference>
<feature type="compositionally biased region" description="Acidic residues" evidence="5">
    <location>
        <begin position="236"/>
        <end position="248"/>
    </location>
</feature>
<dbReference type="SUPFAM" id="SSF51182">
    <property type="entry name" value="RmlC-like cupins"/>
    <property type="match status" value="1"/>
</dbReference>
<dbReference type="GO" id="GO:0005634">
    <property type="term" value="C:nucleus"/>
    <property type="evidence" value="ECO:0007669"/>
    <property type="project" value="UniProtKB-SubCell"/>
</dbReference>
<feature type="compositionally biased region" description="Basic and acidic residues" evidence="5">
    <location>
        <begin position="249"/>
        <end position="258"/>
    </location>
</feature>
<keyword evidence="4" id="KW-0539">Nucleus</keyword>
<feature type="compositionally biased region" description="Basic and acidic residues" evidence="5">
    <location>
        <begin position="335"/>
        <end position="344"/>
    </location>
</feature>
<evidence type="ECO:0000256" key="4">
    <source>
        <dbReference type="ARBA" id="ARBA00023242"/>
    </source>
</evidence>
<evidence type="ECO:0000256" key="1">
    <source>
        <dbReference type="ARBA" id="ARBA00004123"/>
    </source>
</evidence>
<evidence type="ECO:0000256" key="3">
    <source>
        <dbReference type="ARBA" id="ARBA00023125"/>
    </source>
</evidence>
<feature type="compositionally biased region" description="Acidic residues" evidence="5">
    <location>
        <begin position="288"/>
        <end position="301"/>
    </location>
</feature>
<feature type="compositionally biased region" description="Basic and acidic residues" evidence="5">
    <location>
        <begin position="314"/>
        <end position="328"/>
    </location>
</feature>
<comment type="caution">
    <text evidence="7">The sequence shown here is derived from an EMBL/GenBank/DDBJ whole genome shotgun (WGS) entry which is preliminary data.</text>
</comment>
<evidence type="ECO:0000256" key="5">
    <source>
        <dbReference type="SAM" id="MobiDB-lite"/>
    </source>
</evidence>
<feature type="compositionally biased region" description="Basic residues" evidence="5">
    <location>
        <begin position="402"/>
        <end position="414"/>
    </location>
</feature>
<feature type="compositionally biased region" description="Basic residues" evidence="5">
    <location>
        <begin position="630"/>
        <end position="640"/>
    </location>
</feature>
<dbReference type="EMBL" id="CCBP010000122">
    <property type="protein sequence ID" value="CDO73663.1"/>
    <property type="molecule type" value="Genomic_DNA"/>
</dbReference>
<keyword evidence="3" id="KW-0238">DNA-binding</keyword>
<evidence type="ECO:0000313" key="8">
    <source>
        <dbReference type="Proteomes" id="UP000029665"/>
    </source>
</evidence>
<dbReference type="InterPro" id="IPR025974">
    <property type="entry name" value="Mif2/CENP-C_cupin"/>
</dbReference>
<dbReference type="Proteomes" id="UP000029665">
    <property type="component" value="Unassembled WGS sequence"/>
</dbReference>
<dbReference type="InterPro" id="IPR011051">
    <property type="entry name" value="RmlC_Cupin_sf"/>
</dbReference>
<reference evidence="7" key="1">
    <citation type="submission" date="2014-01" db="EMBL/GenBank/DDBJ databases">
        <title>The genome of the white-rot fungus Pycnoporus cinnabarinus: a basidiomycete model with a versatile arsenal for lignocellulosic biomass breakdown.</title>
        <authorList>
            <person name="Levasseur A."/>
            <person name="Lomascolo A."/>
            <person name="Ruiz-Duenas F.J."/>
            <person name="Uzan E."/>
            <person name="Piumi F."/>
            <person name="Kues U."/>
            <person name="Ram A.F.J."/>
            <person name="Murat C."/>
            <person name="Haon M."/>
            <person name="Benoit I."/>
            <person name="Arfi Y."/>
            <person name="Chevret D."/>
            <person name="Drula E."/>
            <person name="Kwon M.J."/>
            <person name="Gouret P."/>
            <person name="Lesage-Meessen L."/>
            <person name="Lombard V."/>
            <person name="Mariette J."/>
            <person name="Noirot C."/>
            <person name="Park J."/>
            <person name="Patyshakuliyeva A."/>
            <person name="Wieneger R.A.B."/>
            <person name="Wosten H.A.B."/>
            <person name="Martin F."/>
            <person name="Coutinho P.M."/>
            <person name="de Vries R."/>
            <person name="Martinez A.T."/>
            <person name="Klopp C."/>
            <person name="Pontarotti P."/>
            <person name="Henrissat B."/>
            <person name="Record E."/>
        </authorList>
    </citation>
    <scope>NUCLEOTIDE SEQUENCE [LARGE SCALE GENOMIC DNA]</scope>
    <source>
        <strain evidence="7">BRFM137</strain>
    </source>
</reference>
<dbReference type="GO" id="GO:0051382">
    <property type="term" value="P:kinetochore assembly"/>
    <property type="evidence" value="ECO:0007669"/>
    <property type="project" value="InterPro"/>
</dbReference>
<dbReference type="InterPro" id="IPR028386">
    <property type="entry name" value="CENP-C/Mif2/cnp3"/>
</dbReference>
<proteinExistence type="inferred from homology"/>
<feature type="region of interest" description="Disordered" evidence="5">
    <location>
        <begin position="394"/>
        <end position="419"/>
    </location>
</feature>
<comment type="subcellular location">
    <subcellularLocation>
        <location evidence="1">Nucleus</location>
    </subcellularLocation>
</comment>
<feature type="compositionally biased region" description="Polar residues" evidence="5">
    <location>
        <begin position="116"/>
        <end position="131"/>
    </location>
</feature>
<feature type="region of interest" description="Disordered" evidence="5">
    <location>
        <begin position="53"/>
        <end position="348"/>
    </location>
</feature>
<dbReference type="GO" id="GO:0019237">
    <property type="term" value="F:centromeric DNA binding"/>
    <property type="evidence" value="ECO:0007669"/>
    <property type="project" value="InterPro"/>
</dbReference>
<keyword evidence="8" id="KW-1185">Reference proteome</keyword>
<dbReference type="CDD" id="cd06993">
    <property type="entry name" value="cupin_CENP-C_C"/>
    <property type="match status" value="1"/>
</dbReference>
<dbReference type="Gene3D" id="2.60.120.10">
    <property type="entry name" value="Jelly Rolls"/>
    <property type="match status" value="1"/>
</dbReference>
<organism evidence="7 8">
    <name type="scientific">Pycnoporus cinnabarinus</name>
    <name type="common">Cinnabar-red polypore</name>
    <name type="synonym">Trametes cinnabarina</name>
    <dbReference type="NCBI Taxonomy" id="5643"/>
    <lineage>
        <taxon>Eukaryota</taxon>
        <taxon>Fungi</taxon>
        <taxon>Dikarya</taxon>
        <taxon>Basidiomycota</taxon>
        <taxon>Agaricomycotina</taxon>
        <taxon>Agaricomycetes</taxon>
        <taxon>Polyporales</taxon>
        <taxon>Polyporaceae</taxon>
        <taxon>Trametes</taxon>
    </lineage>
</organism>
<evidence type="ECO:0000259" key="6">
    <source>
        <dbReference type="Pfam" id="PF11699"/>
    </source>
</evidence>
<dbReference type="OrthoDB" id="1939643at2759"/>
<protein>
    <recommendedName>
        <fullName evidence="6">Mif2/CENP-C cupin domain-containing protein</fullName>
    </recommendedName>
</protein>
<dbReference type="OMA" id="CHGRVQV"/>
<dbReference type="AlphaFoldDB" id="A0A060SML4"/>
<comment type="similarity">
    <text evidence="2">Belongs to the CENP-C/MIF2 family.</text>
</comment>
<dbReference type="HOGENOM" id="CLU_022335_0_0_1"/>